<evidence type="ECO:0008006" key="5">
    <source>
        <dbReference type="Google" id="ProtNLM"/>
    </source>
</evidence>
<accession>A0AAW4P7M2</accession>
<keyword evidence="2" id="KW-0812">Transmembrane</keyword>
<feature type="region of interest" description="Disordered" evidence="1">
    <location>
        <begin position="230"/>
        <end position="265"/>
    </location>
</feature>
<keyword evidence="4" id="KW-1185">Reference proteome</keyword>
<evidence type="ECO:0000256" key="1">
    <source>
        <dbReference type="SAM" id="MobiDB-lite"/>
    </source>
</evidence>
<gene>
    <name evidence="3" type="ORF">EGH23_03320</name>
</gene>
<keyword evidence="2" id="KW-0472">Membrane</keyword>
<dbReference type="AlphaFoldDB" id="A0AAW4P7M2"/>
<dbReference type="Proteomes" id="UP001430455">
    <property type="component" value="Unassembled WGS sequence"/>
</dbReference>
<keyword evidence="2" id="KW-1133">Transmembrane helix</keyword>
<organism evidence="3 4">
    <name type="scientific">Haloarcula nitratireducens</name>
    <dbReference type="NCBI Taxonomy" id="2487749"/>
    <lineage>
        <taxon>Archaea</taxon>
        <taxon>Methanobacteriati</taxon>
        <taxon>Methanobacteriota</taxon>
        <taxon>Stenosarchaea group</taxon>
        <taxon>Halobacteria</taxon>
        <taxon>Halobacteriales</taxon>
        <taxon>Haloarculaceae</taxon>
        <taxon>Haloarcula</taxon>
    </lineage>
</organism>
<dbReference type="EMBL" id="RKLT01000001">
    <property type="protein sequence ID" value="MBX0293912.1"/>
    <property type="molecule type" value="Genomic_DNA"/>
</dbReference>
<proteinExistence type="predicted"/>
<sequence length="306" mass="31776">MRLAWTIILTLALLSATLPMAIATPEAAYDLSLGESTDVPERTVPIGDTRFTVSELTRTTPGEPLTVAVTVPDDTNASLTLYTSDRQIYRQVTAPESGTRTLSTTGLEPGSYLLVLASDDTARAIHPVIVSGYSVAIDAPTSAKAGGQTRVAVTVTRTASEDAPAGVSAVVFNDTEMVSATGERTGAERYEVTVPLHELSPGNYTVSATVHGEETLYGEPVSLGMSDGDRIRLTESNGTGDATAGAAVTSEADDATHSVGRTSTDDAVITPNGTVDSARSPNGLAVYLLGAGMLVVVLAGFYLRPR</sequence>
<feature type="compositionally biased region" description="Low complexity" evidence="1">
    <location>
        <begin position="238"/>
        <end position="249"/>
    </location>
</feature>
<evidence type="ECO:0000256" key="2">
    <source>
        <dbReference type="SAM" id="Phobius"/>
    </source>
</evidence>
<comment type="caution">
    <text evidence="3">The sequence shown here is derived from an EMBL/GenBank/DDBJ whole genome shotgun (WGS) entry which is preliminary data.</text>
</comment>
<feature type="transmembrane region" description="Helical" evidence="2">
    <location>
        <begin position="284"/>
        <end position="303"/>
    </location>
</feature>
<dbReference type="RefSeq" id="WP_220578601.1">
    <property type="nucleotide sequence ID" value="NZ_RKLT01000001.1"/>
</dbReference>
<evidence type="ECO:0000313" key="4">
    <source>
        <dbReference type="Proteomes" id="UP001430455"/>
    </source>
</evidence>
<evidence type="ECO:0000313" key="3">
    <source>
        <dbReference type="EMBL" id="MBX0293912.1"/>
    </source>
</evidence>
<name>A0AAW4P7M2_9EURY</name>
<protein>
    <recommendedName>
        <fullName evidence="5">Cell surface protein</fullName>
    </recommendedName>
</protein>
<reference evidence="3 4" key="1">
    <citation type="submission" date="2021-06" db="EMBL/GenBank/DDBJ databases">
        <title>Halomicroarcula sp. a new haloarchaeum isolated from saline soil.</title>
        <authorList>
            <person name="Duran-Viseras A."/>
            <person name="Sanchez-Porro C."/>
            <person name="Ventosa A."/>
        </authorList>
    </citation>
    <scope>NUCLEOTIDE SEQUENCE [LARGE SCALE GENOMIC DNA]</scope>
    <source>
        <strain evidence="3 4">F27</strain>
    </source>
</reference>